<comment type="caution">
    <text evidence="2">The sequence shown here is derived from an EMBL/GenBank/DDBJ whole genome shotgun (WGS) entry which is preliminary data.</text>
</comment>
<sequence length="66" mass="6312">MVTPGRPGGPVGRGGRVHGRPEAGGGGPPGATVARRMPVLPGPAPADAGAPGAGVRRLRAPVGPHL</sequence>
<proteinExistence type="predicted"/>
<reference evidence="2 3" key="1">
    <citation type="submission" date="2018-10" db="EMBL/GenBank/DDBJ databases">
        <title>Isolation, diversity and antifungal activity of actinobacteria from wheat.</title>
        <authorList>
            <person name="Han C."/>
        </authorList>
    </citation>
    <scope>NUCLEOTIDE SEQUENCE [LARGE SCALE GENOMIC DNA]</scope>
    <source>
        <strain evidence="2 3">NEAU-YY642</strain>
    </source>
</reference>
<feature type="region of interest" description="Disordered" evidence="1">
    <location>
        <begin position="1"/>
        <end position="66"/>
    </location>
</feature>
<dbReference type="EMBL" id="RFFJ01000016">
    <property type="protein sequence ID" value="RMI44430.1"/>
    <property type="molecule type" value="Genomic_DNA"/>
</dbReference>
<evidence type="ECO:0000313" key="3">
    <source>
        <dbReference type="Proteomes" id="UP000278673"/>
    </source>
</evidence>
<feature type="compositionally biased region" description="Low complexity" evidence="1">
    <location>
        <begin position="45"/>
        <end position="54"/>
    </location>
</feature>
<evidence type="ECO:0000256" key="1">
    <source>
        <dbReference type="SAM" id="MobiDB-lite"/>
    </source>
</evidence>
<protein>
    <submittedName>
        <fullName evidence="2">Uncharacterized protein</fullName>
    </submittedName>
</protein>
<accession>A0A3M2M609</accession>
<gene>
    <name evidence="2" type="ORF">EBN88_05365</name>
</gene>
<dbReference type="AlphaFoldDB" id="A0A3M2M609"/>
<name>A0A3M2M609_9ACTN</name>
<evidence type="ECO:0000313" key="2">
    <source>
        <dbReference type="EMBL" id="RMI44430.1"/>
    </source>
</evidence>
<dbReference type="Proteomes" id="UP000278673">
    <property type="component" value="Unassembled WGS sequence"/>
</dbReference>
<keyword evidence="3" id="KW-1185">Reference proteome</keyword>
<feature type="compositionally biased region" description="Gly residues" evidence="1">
    <location>
        <begin position="1"/>
        <end position="14"/>
    </location>
</feature>
<organism evidence="2 3">
    <name type="scientific">Streptomyces triticirhizae</name>
    <dbReference type="NCBI Taxonomy" id="2483353"/>
    <lineage>
        <taxon>Bacteria</taxon>
        <taxon>Bacillati</taxon>
        <taxon>Actinomycetota</taxon>
        <taxon>Actinomycetes</taxon>
        <taxon>Kitasatosporales</taxon>
        <taxon>Streptomycetaceae</taxon>
        <taxon>Streptomyces</taxon>
    </lineage>
</organism>